<keyword evidence="3" id="KW-1185">Reference proteome</keyword>
<reference evidence="2 3" key="1">
    <citation type="submission" date="2024-04" db="EMBL/GenBank/DDBJ databases">
        <title>genome sequences of Mucor flavus KT1a and Helicostylum pulchrum KT1b strains isolated from the surface of a dry-aged beef.</title>
        <authorList>
            <person name="Toyotome T."/>
            <person name="Hosono M."/>
            <person name="Torimaru M."/>
            <person name="Fukuda K."/>
            <person name="Mikami N."/>
        </authorList>
    </citation>
    <scope>NUCLEOTIDE SEQUENCE [LARGE SCALE GENOMIC DNA]</scope>
    <source>
        <strain evidence="2 3">KT1a</strain>
    </source>
</reference>
<evidence type="ECO:0000313" key="2">
    <source>
        <dbReference type="EMBL" id="GAA5817174.1"/>
    </source>
</evidence>
<comment type="caution">
    <text evidence="2">The sequence shown here is derived from an EMBL/GenBank/DDBJ whole genome shotgun (WGS) entry which is preliminary data.</text>
</comment>
<sequence length="354" mass="39846">MSDLTTGQNSNLTGFITTENNATCVPDNATSSISNTSSTTSPSSTAMNTTANIGSTTISYPDDYILKNNSNVSQASESIILLKKDQFAPSLMEEVGGNELKLLMQELSEKFLDDSTRINSDIYSKLCDILRVTTENKKKEDIMDLFKLSSVDDSKMLDILLNCINKLPNFVKTEQVGEMELTTNYLDPIFSPMFHRPEIDRHFVWMNRKDENTENARPDGVLKLVNQKTSNVTLGFCEVKPSDCTKSSLLCTDLLRLGTFSKKVMLRKENKTSVCIQAIVMLDLLELNVPKQINEIGNLFWQLDRLKQISSLHKNQCQSFYVVPSDLEEKSNLSEVINPRKRKCSTDTTISFNK</sequence>
<dbReference type="Proteomes" id="UP001473302">
    <property type="component" value="Unassembled WGS sequence"/>
</dbReference>
<dbReference type="EMBL" id="BAABUK010000039">
    <property type="protein sequence ID" value="GAA5817174.1"/>
    <property type="molecule type" value="Genomic_DNA"/>
</dbReference>
<organism evidence="2 3">
    <name type="scientific">Mucor flavus</name>
    <dbReference type="NCBI Taxonomy" id="439312"/>
    <lineage>
        <taxon>Eukaryota</taxon>
        <taxon>Fungi</taxon>
        <taxon>Fungi incertae sedis</taxon>
        <taxon>Mucoromycota</taxon>
        <taxon>Mucoromycotina</taxon>
        <taxon>Mucoromycetes</taxon>
        <taxon>Mucorales</taxon>
        <taxon>Mucorineae</taxon>
        <taxon>Mucoraceae</taxon>
        <taxon>Mucor</taxon>
    </lineage>
</organism>
<proteinExistence type="predicted"/>
<protein>
    <submittedName>
        <fullName evidence="2">Uncharacterized protein</fullName>
    </submittedName>
</protein>
<gene>
    <name evidence="2" type="ORF">MFLAVUS_010716</name>
</gene>
<feature type="region of interest" description="Disordered" evidence="1">
    <location>
        <begin position="28"/>
        <end position="48"/>
    </location>
</feature>
<evidence type="ECO:0000313" key="3">
    <source>
        <dbReference type="Proteomes" id="UP001473302"/>
    </source>
</evidence>
<evidence type="ECO:0000256" key="1">
    <source>
        <dbReference type="SAM" id="MobiDB-lite"/>
    </source>
</evidence>
<name>A0ABP9ZDH1_9FUNG</name>
<accession>A0ABP9ZDH1</accession>